<feature type="transmembrane region" description="Helical" evidence="1">
    <location>
        <begin position="164"/>
        <end position="184"/>
    </location>
</feature>
<feature type="transmembrane region" description="Helical" evidence="1">
    <location>
        <begin position="77"/>
        <end position="99"/>
    </location>
</feature>
<dbReference type="EMBL" id="JBHSDV010000001">
    <property type="protein sequence ID" value="MFC4386426.1"/>
    <property type="molecule type" value="Genomic_DNA"/>
</dbReference>
<keyword evidence="1" id="KW-0472">Membrane</keyword>
<name>A0ABV8VTR2_9BACI</name>
<accession>A0ABV8VTR2</accession>
<keyword evidence="1" id="KW-1133">Transmembrane helix</keyword>
<keyword evidence="1" id="KW-0812">Transmembrane</keyword>
<comment type="caution">
    <text evidence="2">The sequence shown here is derived from an EMBL/GenBank/DDBJ whole genome shotgun (WGS) entry which is preliminary data.</text>
</comment>
<dbReference type="RefSeq" id="WP_390195021.1">
    <property type="nucleotide sequence ID" value="NZ_JBHSDV010000001.1"/>
</dbReference>
<feature type="transmembrane region" description="Helical" evidence="1">
    <location>
        <begin position="42"/>
        <end position="65"/>
    </location>
</feature>
<keyword evidence="3" id="KW-1185">Reference proteome</keyword>
<evidence type="ECO:0000313" key="2">
    <source>
        <dbReference type="EMBL" id="MFC4386426.1"/>
    </source>
</evidence>
<gene>
    <name evidence="2" type="ORF">ACFOZ1_01255</name>
</gene>
<proteinExistence type="predicted"/>
<feature type="transmembrane region" description="Helical" evidence="1">
    <location>
        <begin position="111"/>
        <end position="134"/>
    </location>
</feature>
<evidence type="ECO:0000256" key="1">
    <source>
        <dbReference type="SAM" id="Phobius"/>
    </source>
</evidence>
<protein>
    <submittedName>
        <fullName evidence="2">Uncharacterized protein</fullName>
    </submittedName>
</protein>
<reference evidence="3" key="1">
    <citation type="journal article" date="2019" name="Int. J. Syst. Evol. Microbiol.">
        <title>The Global Catalogue of Microorganisms (GCM) 10K type strain sequencing project: providing services to taxonomists for standard genome sequencing and annotation.</title>
        <authorList>
            <consortium name="The Broad Institute Genomics Platform"/>
            <consortium name="The Broad Institute Genome Sequencing Center for Infectious Disease"/>
            <person name="Wu L."/>
            <person name="Ma J."/>
        </authorList>
    </citation>
    <scope>NUCLEOTIDE SEQUENCE [LARGE SCALE GENOMIC DNA]</scope>
    <source>
        <strain evidence="3">KACC 14058</strain>
    </source>
</reference>
<sequence>MGGWVLGPFVIKADILYMLISIVIGLIVFSSVSPFQKTQKKVLIDIVTTQLFQLVIAIIIGKIVLHLSLFVEDPIAVLAYPGDGNALYIGTMLVILYNGWKYQRTNQSWTLTLYTWSVVLLTSLFTFYFLQMTIGNHPQWLELLVSFVLLLGMIISTGKVPLSIVTYSSLILWLFLQIIFYFFVNLTFYYYSPSIIFYSSLMLLLIAMYVMEKKKGM</sequence>
<feature type="transmembrane region" description="Helical" evidence="1">
    <location>
        <begin position="190"/>
        <end position="211"/>
    </location>
</feature>
<dbReference type="Proteomes" id="UP001595880">
    <property type="component" value="Unassembled WGS sequence"/>
</dbReference>
<organism evidence="2 3">
    <name type="scientific">Gracilibacillus marinus</name>
    <dbReference type="NCBI Taxonomy" id="630535"/>
    <lineage>
        <taxon>Bacteria</taxon>
        <taxon>Bacillati</taxon>
        <taxon>Bacillota</taxon>
        <taxon>Bacilli</taxon>
        <taxon>Bacillales</taxon>
        <taxon>Bacillaceae</taxon>
        <taxon>Gracilibacillus</taxon>
    </lineage>
</organism>
<feature type="transmembrane region" description="Helical" evidence="1">
    <location>
        <begin position="15"/>
        <end position="35"/>
    </location>
</feature>
<feature type="transmembrane region" description="Helical" evidence="1">
    <location>
        <begin position="140"/>
        <end position="157"/>
    </location>
</feature>
<evidence type="ECO:0000313" key="3">
    <source>
        <dbReference type="Proteomes" id="UP001595880"/>
    </source>
</evidence>